<protein>
    <submittedName>
        <fullName evidence="6">Uncharacterized protein related to capsule biosynthesis enzymes</fullName>
    </submittedName>
</protein>
<dbReference type="Pfam" id="PF13657">
    <property type="entry name" value="Couple_hipA"/>
    <property type="match status" value="1"/>
</dbReference>
<dbReference type="InterPro" id="IPR012893">
    <property type="entry name" value="HipA-like_C"/>
</dbReference>
<evidence type="ECO:0000259" key="5">
    <source>
        <dbReference type="Pfam" id="PF13657"/>
    </source>
</evidence>
<evidence type="ECO:0000256" key="2">
    <source>
        <dbReference type="ARBA" id="ARBA00022679"/>
    </source>
</evidence>
<dbReference type="Proteomes" id="UP000077037">
    <property type="component" value="Unassembled WGS sequence"/>
</dbReference>
<dbReference type="EMBL" id="FKBS01000025">
    <property type="protein sequence ID" value="SAI50074.1"/>
    <property type="molecule type" value="Genomic_DNA"/>
</dbReference>
<reference evidence="6 7" key="1">
    <citation type="submission" date="2016-03" db="EMBL/GenBank/DDBJ databases">
        <authorList>
            <consortium name="Pathogen Informatics"/>
        </authorList>
    </citation>
    <scope>NUCLEOTIDE SEQUENCE [LARGE SCALE GENOMIC DNA]</scope>
    <source>
        <strain evidence="6 7">NCTC13364</strain>
    </source>
</reference>
<gene>
    <name evidence="6" type="ORF">SAMEA1982600_04127</name>
</gene>
<dbReference type="PANTHER" id="PTHR37419:SF1">
    <property type="entry name" value="SERINE_THREONINE-PROTEIN KINASE TOXIN HIPA"/>
    <property type="match status" value="1"/>
</dbReference>
<dbReference type="OrthoDB" id="9805913at2"/>
<dbReference type="Gene3D" id="1.10.1070.20">
    <property type="match status" value="1"/>
</dbReference>
<evidence type="ECO:0000259" key="4">
    <source>
        <dbReference type="Pfam" id="PF07804"/>
    </source>
</evidence>
<comment type="similarity">
    <text evidence="1">Belongs to the HipA Ser/Thr kinase family.</text>
</comment>
<evidence type="ECO:0000313" key="6">
    <source>
        <dbReference type="EMBL" id="SAI50074.1"/>
    </source>
</evidence>
<keyword evidence="2" id="KW-0808">Transferase</keyword>
<feature type="domain" description="HipA N-terminal subdomain 1" evidence="5">
    <location>
        <begin position="14"/>
        <end position="104"/>
    </location>
</feature>
<feature type="domain" description="HipA-like C-terminal" evidence="4">
    <location>
        <begin position="147"/>
        <end position="377"/>
    </location>
</feature>
<organism evidence="6 7">
    <name type="scientific">Bordetella ansorpii</name>
    <dbReference type="NCBI Taxonomy" id="288768"/>
    <lineage>
        <taxon>Bacteria</taxon>
        <taxon>Pseudomonadati</taxon>
        <taxon>Pseudomonadota</taxon>
        <taxon>Betaproteobacteria</taxon>
        <taxon>Burkholderiales</taxon>
        <taxon>Alcaligenaceae</taxon>
        <taxon>Bordetella</taxon>
    </lineage>
</organism>
<dbReference type="InterPro" id="IPR017508">
    <property type="entry name" value="HipA_N1"/>
</dbReference>
<keyword evidence="3" id="KW-0418">Kinase</keyword>
<dbReference type="AlphaFoldDB" id="A0A157QWZ6"/>
<dbReference type="PANTHER" id="PTHR37419">
    <property type="entry name" value="SERINE/THREONINE-PROTEIN KINASE TOXIN HIPA"/>
    <property type="match status" value="1"/>
</dbReference>
<accession>A0A157QWZ6</accession>
<name>A0A157QWZ6_9BORD</name>
<sequence>MLPDKIPLLQIAIANEPDAGQLLKQSRYEFRYLGPDPDQTSLALLMPAADRLTWQDGDLFPVMDQNLPEGDLYMRLRAAFPKQPLTPMHLLALSGQNSIGRIGYRLPDSPCVPAPPTLDKRTLLSTRYTPEVFDELVSAYLSTGAGIAGMQPKIMVPDRPTVPISSLIVKAASPAYPGLAANEFLCLSAARLAGIDTPDFALSDDGQMLVLDRFDLVTKTDGTLERLGFEDIAALAGLRVRDVLADRKYQGSYERVAQLLIQLQLPRHNLLRFFEQVAFSIMVRNGDGHLKNYGVLYRSASEAWLAPMFDVVTTAVYRYARYDGGPELEDRTMALKLFAGKHQTKTYPTEDELLRFGSKVCGVSNPREVLRRIGEGMSAAMRQAQGDERIPRALRTDMARAWQMSA</sequence>
<dbReference type="GO" id="GO:0005829">
    <property type="term" value="C:cytosol"/>
    <property type="evidence" value="ECO:0007669"/>
    <property type="project" value="TreeGrafter"/>
</dbReference>
<evidence type="ECO:0000313" key="7">
    <source>
        <dbReference type="Proteomes" id="UP000077037"/>
    </source>
</evidence>
<proteinExistence type="inferred from homology"/>
<dbReference type="Pfam" id="PF07804">
    <property type="entry name" value="HipA_C"/>
    <property type="match status" value="1"/>
</dbReference>
<dbReference type="GO" id="GO:0004674">
    <property type="term" value="F:protein serine/threonine kinase activity"/>
    <property type="evidence" value="ECO:0007669"/>
    <property type="project" value="TreeGrafter"/>
</dbReference>
<evidence type="ECO:0000256" key="1">
    <source>
        <dbReference type="ARBA" id="ARBA00010164"/>
    </source>
</evidence>
<dbReference type="RefSeq" id="WP_066418218.1">
    <property type="nucleotide sequence ID" value="NZ_FKBS01000025.1"/>
</dbReference>
<evidence type="ECO:0000256" key="3">
    <source>
        <dbReference type="ARBA" id="ARBA00022777"/>
    </source>
</evidence>
<dbReference type="InterPro" id="IPR052028">
    <property type="entry name" value="HipA_Ser/Thr_kinase"/>
</dbReference>